<protein>
    <submittedName>
        <fullName evidence="1">Uncharacterized protein</fullName>
    </submittedName>
</protein>
<accession>A0A9W9Y4A4</accession>
<dbReference type="EMBL" id="JAPWDS010000002">
    <property type="protein sequence ID" value="KAJ5514739.1"/>
    <property type="molecule type" value="Genomic_DNA"/>
</dbReference>
<gene>
    <name evidence="1" type="ORF">N7463_004291</name>
</gene>
<organism evidence="1 2">
    <name type="scientific">Penicillium fimorum</name>
    <dbReference type="NCBI Taxonomy" id="1882269"/>
    <lineage>
        <taxon>Eukaryota</taxon>
        <taxon>Fungi</taxon>
        <taxon>Dikarya</taxon>
        <taxon>Ascomycota</taxon>
        <taxon>Pezizomycotina</taxon>
        <taxon>Eurotiomycetes</taxon>
        <taxon>Eurotiomycetidae</taxon>
        <taxon>Eurotiales</taxon>
        <taxon>Aspergillaceae</taxon>
        <taxon>Penicillium</taxon>
    </lineage>
</organism>
<reference evidence="1" key="1">
    <citation type="submission" date="2022-12" db="EMBL/GenBank/DDBJ databases">
        <authorList>
            <person name="Petersen C."/>
        </authorList>
    </citation>
    <scope>NUCLEOTIDE SEQUENCE</scope>
    <source>
        <strain evidence="1">IBT 29495</strain>
    </source>
</reference>
<proteinExistence type="predicted"/>
<dbReference type="OrthoDB" id="4364812at2759"/>
<name>A0A9W9Y4A4_9EURO</name>
<evidence type="ECO:0000313" key="2">
    <source>
        <dbReference type="Proteomes" id="UP001149954"/>
    </source>
</evidence>
<evidence type="ECO:0000313" key="1">
    <source>
        <dbReference type="EMBL" id="KAJ5514739.1"/>
    </source>
</evidence>
<reference evidence="1" key="2">
    <citation type="journal article" date="2023" name="IMA Fungus">
        <title>Comparative genomic study of the Penicillium genus elucidates a diverse pangenome and 15 lateral gene transfer events.</title>
        <authorList>
            <person name="Petersen C."/>
            <person name="Sorensen T."/>
            <person name="Nielsen M.R."/>
            <person name="Sondergaard T.E."/>
            <person name="Sorensen J.L."/>
            <person name="Fitzpatrick D.A."/>
            <person name="Frisvad J.C."/>
            <person name="Nielsen K.L."/>
        </authorList>
    </citation>
    <scope>NUCLEOTIDE SEQUENCE</scope>
    <source>
        <strain evidence="1">IBT 29495</strain>
    </source>
</reference>
<sequence>MLDEADMIPFGLLPFDYHVMAKWDPNSPLSKKQQHRVLIESWLRLGKHGRNEYPAGEDPPDEFPPHVPHDLMAEEERAVDGQISRVFWIRTWYGQKDNKASHDAANAAYSRLRLIVMQDGDPNGINSCLEEECIFENKEEFGPGSITTLEEDTNPDFEEGIACGTPGSIPSYLITALMHYPDTFEDEPLPDLEKWQDLMIVVADRKACEEGWVLFLAVNHHGKILPFRARERASWTEQIIANYLDGQKLDENTVDPDKDMEVYLHGGSGWDPDSVP</sequence>
<dbReference type="Proteomes" id="UP001149954">
    <property type="component" value="Unassembled WGS sequence"/>
</dbReference>
<comment type="caution">
    <text evidence="1">The sequence shown here is derived from an EMBL/GenBank/DDBJ whole genome shotgun (WGS) entry which is preliminary data.</text>
</comment>
<dbReference type="AlphaFoldDB" id="A0A9W9Y4A4"/>
<keyword evidence="2" id="KW-1185">Reference proteome</keyword>